<evidence type="ECO:0008006" key="4">
    <source>
        <dbReference type="Google" id="ProtNLM"/>
    </source>
</evidence>
<protein>
    <recommendedName>
        <fullName evidence="4">HTH deoR-type domain-containing protein</fullName>
    </recommendedName>
</protein>
<dbReference type="AlphaFoldDB" id="A0A1G2MNS2"/>
<proteinExistence type="predicted"/>
<comment type="caution">
    <text evidence="2">The sequence shown here is derived from an EMBL/GenBank/DDBJ whole genome shotgun (WGS) entry which is preliminary data.</text>
</comment>
<sequence>MVGKETKDIMSFRKGQVGEMLALGNFFEEDPTLIYSFRKCEKISSAIYLVTNLLPENDPIRQSLRDLSLKIISVFLDIKKNTPREFLVGHFVSLIVEIRSLLTIAYTGGLFSEMNFSILRRELTTIAQIFEKVALSGGNGSKRYELTPENLAVPMETAPARKKEIRKEEDAHKGHVAKDNEADKDKDRHTGNIKDSRKNIILNLLKSGSKLTVKDFSKIITGCSEKTIQRELLSLVSLNVLKKDGEKRWSRYFLILENQA</sequence>
<reference evidence="2 3" key="1">
    <citation type="journal article" date="2016" name="Nat. Commun.">
        <title>Thousands of microbial genomes shed light on interconnected biogeochemical processes in an aquifer system.</title>
        <authorList>
            <person name="Anantharaman K."/>
            <person name="Brown C.T."/>
            <person name="Hug L.A."/>
            <person name="Sharon I."/>
            <person name="Castelle C.J."/>
            <person name="Probst A.J."/>
            <person name="Thomas B.C."/>
            <person name="Singh A."/>
            <person name="Wilkins M.J."/>
            <person name="Karaoz U."/>
            <person name="Brodie E.L."/>
            <person name="Williams K.H."/>
            <person name="Hubbard S.S."/>
            <person name="Banfield J.F."/>
        </authorList>
    </citation>
    <scope>NUCLEOTIDE SEQUENCE [LARGE SCALE GENOMIC DNA]</scope>
</reference>
<evidence type="ECO:0000313" key="2">
    <source>
        <dbReference type="EMBL" id="OHA25394.1"/>
    </source>
</evidence>
<gene>
    <name evidence="2" type="ORF">A3D56_01250</name>
</gene>
<feature type="compositionally biased region" description="Basic and acidic residues" evidence="1">
    <location>
        <begin position="159"/>
        <end position="192"/>
    </location>
</feature>
<organism evidence="2 3">
    <name type="scientific">Candidatus Taylorbacteria bacterium RIFCSPHIGHO2_02_FULL_45_35</name>
    <dbReference type="NCBI Taxonomy" id="1802311"/>
    <lineage>
        <taxon>Bacteria</taxon>
        <taxon>Candidatus Tayloriibacteriota</taxon>
    </lineage>
</organism>
<accession>A0A1G2MNS2</accession>
<dbReference type="EMBL" id="MHRP01000049">
    <property type="protein sequence ID" value="OHA25394.1"/>
    <property type="molecule type" value="Genomic_DNA"/>
</dbReference>
<feature type="region of interest" description="Disordered" evidence="1">
    <location>
        <begin position="157"/>
        <end position="192"/>
    </location>
</feature>
<dbReference type="Proteomes" id="UP000177943">
    <property type="component" value="Unassembled WGS sequence"/>
</dbReference>
<name>A0A1G2MNS2_9BACT</name>
<evidence type="ECO:0000256" key="1">
    <source>
        <dbReference type="SAM" id="MobiDB-lite"/>
    </source>
</evidence>
<evidence type="ECO:0000313" key="3">
    <source>
        <dbReference type="Proteomes" id="UP000177943"/>
    </source>
</evidence>